<protein>
    <submittedName>
        <fullName evidence="1">Uncharacterized protein</fullName>
    </submittedName>
</protein>
<dbReference type="Proteomes" id="UP000003494">
    <property type="component" value="Unassembled WGS sequence"/>
</dbReference>
<keyword evidence="2" id="KW-1185">Reference proteome</keyword>
<dbReference type="HOGENOM" id="CLU_2939288_0_0_9"/>
<organism evidence="1 2">
    <name type="scientific">Shuttleworthella satelles DSM 14600</name>
    <dbReference type="NCBI Taxonomy" id="626523"/>
    <lineage>
        <taxon>Bacteria</taxon>
        <taxon>Bacillati</taxon>
        <taxon>Bacillota</taxon>
        <taxon>Clostridia</taxon>
        <taxon>Lachnospirales</taxon>
        <taxon>Lachnospiraceae</taxon>
        <taxon>Shuttleworthella</taxon>
    </lineage>
</organism>
<proteinExistence type="predicted"/>
<dbReference type="EMBL" id="ACIP02000001">
    <property type="protein sequence ID" value="EEP28758.1"/>
    <property type="molecule type" value="Genomic_DNA"/>
</dbReference>
<sequence length="60" mass="6872">MPVEITHPPEKIPSIASGWQPQTDRVRLTATNRPHPLASPVIQRQSAYRIRFFQSEALIH</sequence>
<evidence type="ECO:0000313" key="1">
    <source>
        <dbReference type="EMBL" id="EEP28758.1"/>
    </source>
</evidence>
<name>C4G7W2_9FIRM</name>
<gene>
    <name evidence="1" type="ORF">GCWU000342_00099</name>
</gene>
<reference evidence="1" key="1">
    <citation type="submission" date="2009-04" db="EMBL/GenBank/DDBJ databases">
        <authorList>
            <person name="Weinstock G."/>
            <person name="Sodergren E."/>
            <person name="Clifton S."/>
            <person name="Fulton L."/>
            <person name="Fulton B."/>
            <person name="Courtney L."/>
            <person name="Fronick C."/>
            <person name="Harrison M."/>
            <person name="Strong C."/>
            <person name="Farmer C."/>
            <person name="Delahaunty K."/>
            <person name="Markovic C."/>
            <person name="Hall O."/>
            <person name="Minx P."/>
            <person name="Tomlinson C."/>
            <person name="Mitreva M."/>
            <person name="Nelson J."/>
            <person name="Hou S."/>
            <person name="Wollam A."/>
            <person name="Pepin K.H."/>
            <person name="Johnson M."/>
            <person name="Bhonagiri V."/>
            <person name="Nash W.E."/>
            <person name="Warren W."/>
            <person name="Chinwalla A."/>
            <person name="Mardis E.R."/>
            <person name="Wilson R.K."/>
        </authorList>
    </citation>
    <scope>NUCLEOTIDE SEQUENCE [LARGE SCALE GENOMIC DNA]</scope>
    <source>
        <strain evidence="1">DSM 14600</strain>
    </source>
</reference>
<accession>C4G7W2</accession>
<dbReference type="AlphaFoldDB" id="C4G7W2"/>
<comment type="caution">
    <text evidence="1">The sequence shown here is derived from an EMBL/GenBank/DDBJ whole genome shotgun (WGS) entry which is preliminary data.</text>
</comment>
<evidence type="ECO:0000313" key="2">
    <source>
        <dbReference type="Proteomes" id="UP000003494"/>
    </source>
</evidence>